<comment type="similarity">
    <text evidence="2">Belongs to the GMC oxidoreductase family.</text>
</comment>
<dbReference type="AlphaFoldDB" id="A0A9W7EH97"/>
<evidence type="ECO:0000259" key="6">
    <source>
        <dbReference type="PROSITE" id="PS00624"/>
    </source>
</evidence>
<dbReference type="Gene3D" id="3.30.560.10">
    <property type="entry name" value="Glucose Oxidase, domain 3"/>
    <property type="match status" value="1"/>
</dbReference>
<keyword evidence="4 5" id="KW-0274">FAD</keyword>
<dbReference type="PIRSF" id="PIRSF000137">
    <property type="entry name" value="Alcohol_oxidase"/>
    <property type="match status" value="1"/>
</dbReference>
<dbReference type="PROSITE" id="PS00624">
    <property type="entry name" value="GMC_OXRED_2"/>
    <property type="match status" value="1"/>
</dbReference>
<dbReference type="PANTHER" id="PTHR11552:SF147">
    <property type="entry name" value="CHOLINE DEHYDROGENASE, MITOCHONDRIAL"/>
    <property type="match status" value="1"/>
</dbReference>
<dbReference type="SUPFAM" id="SSF54373">
    <property type="entry name" value="FAD-linked reductases, C-terminal domain"/>
    <property type="match status" value="1"/>
</dbReference>
<dbReference type="EMBL" id="BLQM01000257">
    <property type="protein sequence ID" value="GMH78873.1"/>
    <property type="molecule type" value="Genomic_DNA"/>
</dbReference>
<reference evidence="8" key="1">
    <citation type="journal article" date="2023" name="Commun. Biol.">
        <title>Genome analysis of Parmales, the sister group of diatoms, reveals the evolutionary specialization of diatoms from phago-mixotrophs to photoautotrophs.</title>
        <authorList>
            <person name="Ban H."/>
            <person name="Sato S."/>
            <person name="Yoshikawa S."/>
            <person name="Yamada K."/>
            <person name="Nakamura Y."/>
            <person name="Ichinomiya M."/>
            <person name="Sato N."/>
            <person name="Blanc-Mathieu R."/>
            <person name="Endo H."/>
            <person name="Kuwata A."/>
            <person name="Ogata H."/>
        </authorList>
    </citation>
    <scope>NUCLEOTIDE SEQUENCE [LARGE SCALE GENOMIC DNA]</scope>
</reference>
<dbReference type="Gene3D" id="3.50.50.60">
    <property type="entry name" value="FAD/NAD(P)-binding domain"/>
    <property type="match status" value="1"/>
</dbReference>
<dbReference type="SUPFAM" id="SSF51905">
    <property type="entry name" value="FAD/NAD(P)-binding domain"/>
    <property type="match status" value="1"/>
</dbReference>
<evidence type="ECO:0000256" key="3">
    <source>
        <dbReference type="ARBA" id="ARBA00022630"/>
    </source>
</evidence>
<comment type="cofactor">
    <cofactor evidence="1 5">
        <name>FAD</name>
        <dbReference type="ChEBI" id="CHEBI:57692"/>
    </cofactor>
</comment>
<organism evidence="7 8">
    <name type="scientific">Triparma laevis f. inornata</name>
    <dbReference type="NCBI Taxonomy" id="1714386"/>
    <lineage>
        <taxon>Eukaryota</taxon>
        <taxon>Sar</taxon>
        <taxon>Stramenopiles</taxon>
        <taxon>Ochrophyta</taxon>
        <taxon>Bolidophyceae</taxon>
        <taxon>Parmales</taxon>
        <taxon>Triparmaceae</taxon>
        <taxon>Triparma</taxon>
    </lineage>
</organism>
<dbReference type="Proteomes" id="UP001162640">
    <property type="component" value="Unassembled WGS sequence"/>
</dbReference>
<dbReference type="InterPro" id="IPR036188">
    <property type="entry name" value="FAD/NAD-bd_sf"/>
</dbReference>
<dbReference type="GO" id="GO:0050660">
    <property type="term" value="F:flavin adenine dinucleotide binding"/>
    <property type="evidence" value="ECO:0007669"/>
    <property type="project" value="InterPro"/>
</dbReference>
<name>A0A9W7EH97_9STRA</name>
<protein>
    <recommendedName>
        <fullName evidence="6">Glucose-methanol-choline oxidoreductase N-terminal domain-containing protein</fullName>
    </recommendedName>
</protein>
<accession>A0A9W7EH97</accession>
<evidence type="ECO:0000256" key="5">
    <source>
        <dbReference type="PIRSR" id="PIRSR000137-2"/>
    </source>
</evidence>
<feature type="binding site" evidence="5">
    <location>
        <position position="219"/>
    </location>
    <ligand>
        <name>FAD</name>
        <dbReference type="ChEBI" id="CHEBI:57692"/>
    </ligand>
</feature>
<dbReference type="InterPro" id="IPR012132">
    <property type="entry name" value="GMC_OxRdtase"/>
</dbReference>
<dbReference type="InterPro" id="IPR000172">
    <property type="entry name" value="GMC_OxRdtase_N"/>
</dbReference>
<dbReference type="Pfam" id="PF05199">
    <property type="entry name" value="GMC_oxred_C"/>
    <property type="match status" value="1"/>
</dbReference>
<dbReference type="PANTHER" id="PTHR11552">
    <property type="entry name" value="GLUCOSE-METHANOL-CHOLINE GMC OXIDOREDUCTASE"/>
    <property type="match status" value="1"/>
</dbReference>
<evidence type="ECO:0000256" key="4">
    <source>
        <dbReference type="ARBA" id="ARBA00022827"/>
    </source>
</evidence>
<comment type="caution">
    <text evidence="7">The sequence shown here is derived from an EMBL/GenBank/DDBJ whole genome shotgun (WGS) entry which is preliminary data.</text>
</comment>
<proteinExistence type="inferred from homology"/>
<sequence>MKYDVIIVGPGTAGSLLANRLSRSARVLLLEAGPSNLVSMNPFTSQSPWLHVPLGYLYTMTMPSTSYGFKTMVGPDREIEYPRGRTLGGCSSINGMIYQKGNRGDYDGWNVEGWKGKDMKECFESIEKEGKWPVNKQRLSWDILDSFGDAVEEKKELVRSERLCDSEEEGVGYFQVNQSGGLRVSAFQAFVDDRYVTVKDERERVYNNGNLTVVTGAVVKELVFEEGGGNKVVGVEYWKEEGGAIDDRETHEFRVREGGEVVLSAGAISSPHLMMCSGIGCGTEGERVALAGVGQNLQDHLQLRQVFKLAEGTTSLNPMANSLFGRARIGVEYGLRRTGPLSMAPSQLGAFLRSSPELEFPDLQWHVQPLSLDKFGDEKLHDFPGMTAAVCNLRPTSRGAVELSGGSKDVRDKPVIDPKYLDTKHDQLVAARGMRMTRDIVLGSRSFGKYEPEEWLPGMKYESDEELAECAKKVGTSIFHPSGTCRMGGEDGDEGWVVDKSLRVRGVKGLRVCDASVMVNITSGNTNSPTLAIAENFSRILMKEKGWT</sequence>
<dbReference type="InterPro" id="IPR007867">
    <property type="entry name" value="GMC_OxRtase_C"/>
</dbReference>
<evidence type="ECO:0000256" key="2">
    <source>
        <dbReference type="ARBA" id="ARBA00010790"/>
    </source>
</evidence>
<keyword evidence="3" id="KW-0285">Flavoprotein</keyword>
<feature type="domain" description="Glucose-methanol-choline oxidoreductase N-terminal" evidence="6">
    <location>
        <begin position="266"/>
        <end position="280"/>
    </location>
</feature>
<dbReference type="GO" id="GO:0016614">
    <property type="term" value="F:oxidoreductase activity, acting on CH-OH group of donors"/>
    <property type="evidence" value="ECO:0007669"/>
    <property type="project" value="InterPro"/>
</dbReference>
<evidence type="ECO:0000313" key="7">
    <source>
        <dbReference type="EMBL" id="GMH78873.1"/>
    </source>
</evidence>
<evidence type="ECO:0000256" key="1">
    <source>
        <dbReference type="ARBA" id="ARBA00001974"/>
    </source>
</evidence>
<gene>
    <name evidence="7" type="ORF">TL16_g07963</name>
</gene>
<dbReference type="Pfam" id="PF00732">
    <property type="entry name" value="GMC_oxred_N"/>
    <property type="match status" value="1"/>
</dbReference>
<evidence type="ECO:0000313" key="8">
    <source>
        <dbReference type="Proteomes" id="UP001162640"/>
    </source>
</evidence>